<sequence>MSRLKLSKFGAGFLSGVIITDTETDKNVELMAMQLKALIRNPESGTFPHGGYEQEGDVITVYHDDDREKHEVPFTLEELNETLEGAIANGKN</sequence>
<dbReference type="KEGG" id="vg:22277155"/>
<dbReference type="GeneID" id="22277155"/>
<reference evidence="1" key="1">
    <citation type="journal article" date="2014" name="Virology">
        <title>The odd one out: Bacillus ACT bacteriophage CP-51 exhibits unusual properties compared to related Spounavirinae W.Ph. and Bastille.</title>
        <authorList>
            <person name="Klumpp J."/>
            <person name="Schmuki M."/>
            <person name="Sozhamannan S."/>
            <person name="Beyer W."/>
            <person name="Fouts D.E."/>
            <person name="Bernbach V."/>
            <person name="Calendar R."/>
            <person name="Loessner M.J."/>
        </authorList>
    </citation>
    <scope>NUCLEOTIDE SEQUENCE [LARGE SCALE GENOMIC DNA]</scope>
</reference>
<dbReference type="Proteomes" id="UP000027382">
    <property type="component" value="Segment"/>
</dbReference>
<dbReference type="EMBL" id="KF554508">
    <property type="protein sequence ID" value="AID50647.1"/>
    <property type="molecule type" value="Genomic_DNA"/>
</dbReference>
<protein>
    <submittedName>
        <fullName evidence="1">Uncharacterized protein</fullName>
    </submittedName>
</protein>
<dbReference type="RefSeq" id="YP_009099256.1">
    <property type="nucleotide sequence ID" value="NC_025423.1"/>
</dbReference>
<evidence type="ECO:0000313" key="1">
    <source>
        <dbReference type="EMBL" id="AID50647.1"/>
    </source>
</evidence>
<keyword evidence="2" id="KW-1185">Reference proteome</keyword>
<evidence type="ECO:0000313" key="2">
    <source>
        <dbReference type="Proteomes" id="UP000027382"/>
    </source>
</evidence>
<name>A0A068EQI6_9CAUD</name>
<organism evidence="1 2">
    <name type="scientific">Bacillus phage CP-51</name>
    <dbReference type="NCBI Taxonomy" id="1391188"/>
    <lineage>
        <taxon>Viruses</taxon>
        <taxon>Duplodnaviria</taxon>
        <taxon>Heunggongvirae</taxon>
        <taxon>Uroviricota</taxon>
        <taxon>Caudoviricetes</taxon>
        <taxon>Herelleviridae</taxon>
        <taxon>Spounavirinae</taxon>
        <taxon>Siminovitchvirus</taxon>
        <taxon>Siminovitchvirus CP51</taxon>
    </lineage>
</organism>
<accession>A0A068EQI6</accession>
<dbReference type="OrthoDB" id="33241at10239"/>
<proteinExistence type="predicted"/>